<proteinExistence type="predicted"/>
<keyword evidence="3" id="KW-1185">Reference proteome</keyword>
<comment type="caution">
    <text evidence="2">The sequence shown here is derived from an EMBL/GenBank/DDBJ whole genome shotgun (WGS) entry which is preliminary data.</text>
</comment>
<protein>
    <submittedName>
        <fullName evidence="2">Uncharacterized protein</fullName>
    </submittedName>
</protein>
<evidence type="ECO:0000313" key="2">
    <source>
        <dbReference type="EMBL" id="OBR08422.1"/>
    </source>
</evidence>
<evidence type="ECO:0000256" key="1">
    <source>
        <dbReference type="SAM" id="MobiDB-lite"/>
    </source>
</evidence>
<feature type="compositionally biased region" description="Low complexity" evidence="1">
    <location>
        <begin position="25"/>
        <end position="38"/>
    </location>
</feature>
<accession>A0A1B7Y8S3</accession>
<feature type="compositionally biased region" description="Basic and acidic residues" evidence="1">
    <location>
        <begin position="42"/>
        <end position="51"/>
    </location>
</feature>
<dbReference type="EMBL" id="LTAN01000005">
    <property type="protein sequence ID" value="OBR08422.1"/>
    <property type="molecule type" value="Genomic_DNA"/>
</dbReference>
<name>A0A1B7Y8S3_COLHI</name>
<dbReference type="RefSeq" id="XP_018156940.1">
    <property type="nucleotide sequence ID" value="XM_018302162.1"/>
</dbReference>
<dbReference type="Proteomes" id="UP000092177">
    <property type="component" value="Chromosome 5"/>
</dbReference>
<dbReference type="AlphaFoldDB" id="A0A1B7Y8S3"/>
<dbReference type="VEuPathDB" id="FungiDB:CH63R_07187"/>
<sequence>MAPAGCGLDRPCKLAGSSLEQEPPGATTGEQLGQTQGTKSPDGSDRPPERGRHGRPVTSGIWPPRNADKDGNQFHGVVPSASGPQMQSALQKEPMALNTAASRSDVAGFLIAARGTIACEKKTGLTRKQWDNFPNEQWAQTLVSQLQ</sequence>
<gene>
    <name evidence="2" type="ORF">CH63R_07187</name>
</gene>
<organism evidence="2 3">
    <name type="scientific">Colletotrichum higginsianum (strain IMI 349063)</name>
    <name type="common">Crucifer anthracnose fungus</name>
    <dbReference type="NCBI Taxonomy" id="759273"/>
    <lineage>
        <taxon>Eukaryota</taxon>
        <taxon>Fungi</taxon>
        <taxon>Dikarya</taxon>
        <taxon>Ascomycota</taxon>
        <taxon>Pezizomycotina</taxon>
        <taxon>Sordariomycetes</taxon>
        <taxon>Hypocreomycetidae</taxon>
        <taxon>Glomerellales</taxon>
        <taxon>Glomerellaceae</taxon>
        <taxon>Colletotrichum</taxon>
        <taxon>Colletotrichum destructivum species complex</taxon>
    </lineage>
</organism>
<reference evidence="3" key="1">
    <citation type="journal article" date="2017" name="BMC Genomics">
        <title>Gapless genome assembly of Colletotrichum higginsianum reveals chromosome structure and association of transposable elements with secondary metabolite gene clusters.</title>
        <authorList>
            <person name="Dallery J.-F."/>
            <person name="Lapalu N."/>
            <person name="Zampounis A."/>
            <person name="Pigne S."/>
            <person name="Luyten I."/>
            <person name="Amselem J."/>
            <person name="Wittenberg A.H.J."/>
            <person name="Zhou S."/>
            <person name="de Queiroz M.V."/>
            <person name="Robin G.P."/>
            <person name="Auger A."/>
            <person name="Hainaut M."/>
            <person name="Henrissat B."/>
            <person name="Kim K.-T."/>
            <person name="Lee Y.-H."/>
            <person name="Lespinet O."/>
            <person name="Schwartz D.C."/>
            <person name="Thon M.R."/>
            <person name="O'Connell R.J."/>
        </authorList>
    </citation>
    <scope>NUCLEOTIDE SEQUENCE [LARGE SCALE GENOMIC DNA]</scope>
    <source>
        <strain evidence="3">IMI 349063</strain>
    </source>
</reference>
<evidence type="ECO:0000313" key="3">
    <source>
        <dbReference type="Proteomes" id="UP000092177"/>
    </source>
</evidence>
<feature type="region of interest" description="Disordered" evidence="1">
    <location>
        <begin position="1"/>
        <end position="96"/>
    </location>
</feature>
<dbReference type="GeneID" id="28866269"/>
<dbReference type="KEGG" id="chig:CH63R_07187"/>